<evidence type="ECO:0000313" key="2">
    <source>
        <dbReference type="Proteomes" id="UP000176723"/>
    </source>
</evidence>
<evidence type="ECO:0008006" key="3">
    <source>
        <dbReference type="Google" id="ProtNLM"/>
    </source>
</evidence>
<dbReference type="AlphaFoldDB" id="A0A1G1VVC5"/>
<dbReference type="InterPro" id="IPR050155">
    <property type="entry name" value="HAD-like_hydrolase_sf"/>
</dbReference>
<dbReference type="PRINTS" id="PR00413">
    <property type="entry name" value="HADHALOGNASE"/>
</dbReference>
<evidence type="ECO:0000313" key="1">
    <source>
        <dbReference type="EMBL" id="OGY19310.1"/>
    </source>
</evidence>
<dbReference type="GO" id="GO:0006281">
    <property type="term" value="P:DNA repair"/>
    <property type="evidence" value="ECO:0007669"/>
    <property type="project" value="TreeGrafter"/>
</dbReference>
<dbReference type="SFLD" id="SFLDG01135">
    <property type="entry name" value="C1.5.6:_HAD__Beta-PGM__Phospha"/>
    <property type="match status" value="1"/>
</dbReference>
<dbReference type="InterPro" id="IPR041492">
    <property type="entry name" value="HAD_2"/>
</dbReference>
<dbReference type="NCBIfam" id="TIGR01509">
    <property type="entry name" value="HAD-SF-IA-v3"/>
    <property type="match status" value="1"/>
</dbReference>
<name>A0A1G1VVC5_9BACT</name>
<sequence>MIKAVIFDIDGVLLDSWEANIKFYQLLLKTSGYTAPSRKQIEGIFHLSMMDAIRVLANESSEEKVRKVWEMGRGRKVRYPIELLKIPEHAGDVVDGLSKIYRLAIVTSRVRSGVEDFFRVSGLKKYFEVVVSYEDYTHAKPDPEPLLMAVERLGVKAEEAVYIGDTATDIEAASAAGMKIILYAQAFLEGADFCVSSFREISGAVGKLNREE</sequence>
<dbReference type="EMBL" id="MHCL01000029">
    <property type="protein sequence ID" value="OGY19310.1"/>
    <property type="molecule type" value="Genomic_DNA"/>
</dbReference>
<dbReference type="NCBIfam" id="TIGR01549">
    <property type="entry name" value="HAD-SF-IA-v1"/>
    <property type="match status" value="1"/>
</dbReference>
<dbReference type="InterPro" id="IPR023214">
    <property type="entry name" value="HAD_sf"/>
</dbReference>
<dbReference type="STRING" id="1797593.A3A65_04280"/>
<dbReference type="SFLD" id="SFLDG01129">
    <property type="entry name" value="C1.5:_HAD__Beta-PGM__Phosphata"/>
    <property type="match status" value="1"/>
</dbReference>
<dbReference type="PANTHER" id="PTHR43434:SF1">
    <property type="entry name" value="PHOSPHOGLYCOLATE PHOSPHATASE"/>
    <property type="match status" value="1"/>
</dbReference>
<dbReference type="Gene3D" id="3.40.50.1000">
    <property type="entry name" value="HAD superfamily/HAD-like"/>
    <property type="match status" value="1"/>
</dbReference>
<comment type="caution">
    <text evidence="1">The sequence shown here is derived from an EMBL/GenBank/DDBJ whole genome shotgun (WGS) entry which is preliminary data.</text>
</comment>
<dbReference type="Proteomes" id="UP000176723">
    <property type="component" value="Unassembled WGS sequence"/>
</dbReference>
<dbReference type="Pfam" id="PF13419">
    <property type="entry name" value="HAD_2"/>
    <property type="match status" value="1"/>
</dbReference>
<dbReference type="InterPro" id="IPR006439">
    <property type="entry name" value="HAD-SF_hydro_IA"/>
</dbReference>
<dbReference type="SFLD" id="SFLDS00003">
    <property type="entry name" value="Haloacid_Dehalogenase"/>
    <property type="match status" value="1"/>
</dbReference>
<accession>A0A1G1VVC5</accession>
<gene>
    <name evidence="1" type="ORF">A3A65_04280</name>
</gene>
<dbReference type="GO" id="GO:0008967">
    <property type="term" value="F:phosphoglycolate phosphatase activity"/>
    <property type="evidence" value="ECO:0007669"/>
    <property type="project" value="TreeGrafter"/>
</dbReference>
<organism evidence="1 2">
    <name type="scientific">Candidatus Chisholmbacteria bacterium RIFCSPLOWO2_01_FULL_49_14</name>
    <dbReference type="NCBI Taxonomy" id="1797593"/>
    <lineage>
        <taxon>Bacteria</taxon>
        <taxon>Candidatus Chisholmiibacteriota</taxon>
    </lineage>
</organism>
<proteinExistence type="predicted"/>
<dbReference type="PANTHER" id="PTHR43434">
    <property type="entry name" value="PHOSPHOGLYCOLATE PHOSPHATASE"/>
    <property type="match status" value="1"/>
</dbReference>
<reference evidence="1 2" key="1">
    <citation type="journal article" date="2016" name="Nat. Commun.">
        <title>Thousands of microbial genomes shed light on interconnected biogeochemical processes in an aquifer system.</title>
        <authorList>
            <person name="Anantharaman K."/>
            <person name="Brown C.T."/>
            <person name="Hug L.A."/>
            <person name="Sharon I."/>
            <person name="Castelle C.J."/>
            <person name="Probst A.J."/>
            <person name="Thomas B.C."/>
            <person name="Singh A."/>
            <person name="Wilkins M.J."/>
            <person name="Karaoz U."/>
            <person name="Brodie E.L."/>
            <person name="Williams K.H."/>
            <person name="Hubbard S.S."/>
            <person name="Banfield J.F."/>
        </authorList>
    </citation>
    <scope>NUCLEOTIDE SEQUENCE [LARGE SCALE GENOMIC DNA]</scope>
</reference>
<dbReference type="InterPro" id="IPR023198">
    <property type="entry name" value="PGP-like_dom2"/>
</dbReference>
<dbReference type="SUPFAM" id="SSF56784">
    <property type="entry name" value="HAD-like"/>
    <property type="match status" value="1"/>
</dbReference>
<dbReference type="Gene3D" id="1.10.150.240">
    <property type="entry name" value="Putative phosphatase, domain 2"/>
    <property type="match status" value="1"/>
</dbReference>
<protein>
    <recommendedName>
        <fullName evidence="3">HAD family hydrolase</fullName>
    </recommendedName>
</protein>
<dbReference type="InterPro" id="IPR036412">
    <property type="entry name" value="HAD-like_sf"/>
</dbReference>